<dbReference type="Proteomes" id="UP000887565">
    <property type="component" value="Unplaced"/>
</dbReference>
<protein>
    <submittedName>
        <fullName evidence="3">Uncharacterized protein</fullName>
    </submittedName>
</protein>
<feature type="compositionally biased region" description="Basic and acidic residues" evidence="1">
    <location>
        <begin position="114"/>
        <end position="125"/>
    </location>
</feature>
<name>A0A915II90_ROMCU</name>
<dbReference type="WBParaSite" id="nRc.2.0.1.t13892-RA">
    <property type="protein sequence ID" value="nRc.2.0.1.t13892-RA"/>
    <property type="gene ID" value="nRc.2.0.1.g13892"/>
</dbReference>
<feature type="region of interest" description="Disordered" evidence="1">
    <location>
        <begin position="96"/>
        <end position="125"/>
    </location>
</feature>
<accession>A0A915II90</accession>
<proteinExistence type="predicted"/>
<keyword evidence="2" id="KW-1185">Reference proteome</keyword>
<evidence type="ECO:0000313" key="3">
    <source>
        <dbReference type="WBParaSite" id="nRc.2.0.1.t13892-RA"/>
    </source>
</evidence>
<evidence type="ECO:0000313" key="2">
    <source>
        <dbReference type="Proteomes" id="UP000887565"/>
    </source>
</evidence>
<evidence type="ECO:0000256" key="1">
    <source>
        <dbReference type="SAM" id="MobiDB-lite"/>
    </source>
</evidence>
<sequence length="125" mass="13466">MAIENLSCRFGTCETTAGKAEGAAVDPVGGKNDAPALKPYAAPLSIIEGKRERGGISIFTETSFSRRRAAASDSYSRSVTSKGCVSAKQPRGCLATAEKQHWPHCRPENLASDPKNKRQQELEEE</sequence>
<organism evidence="2 3">
    <name type="scientific">Romanomermis culicivorax</name>
    <name type="common">Nematode worm</name>
    <dbReference type="NCBI Taxonomy" id="13658"/>
    <lineage>
        <taxon>Eukaryota</taxon>
        <taxon>Metazoa</taxon>
        <taxon>Ecdysozoa</taxon>
        <taxon>Nematoda</taxon>
        <taxon>Enoplea</taxon>
        <taxon>Dorylaimia</taxon>
        <taxon>Mermithida</taxon>
        <taxon>Mermithoidea</taxon>
        <taxon>Mermithidae</taxon>
        <taxon>Romanomermis</taxon>
    </lineage>
</organism>
<feature type="compositionally biased region" description="Basic and acidic residues" evidence="1">
    <location>
        <begin position="98"/>
        <end position="107"/>
    </location>
</feature>
<reference evidence="3" key="1">
    <citation type="submission" date="2022-11" db="UniProtKB">
        <authorList>
            <consortium name="WormBaseParasite"/>
        </authorList>
    </citation>
    <scope>IDENTIFICATION</scope>
</reference>
<dbReference type="AlphaFoldDB" id="A0A915II90"/>